<dbReference type="SMART" id="SM00382">
    <property type="entry name" value="AAA"/>
    <property type="match status" value="1"/>
</dbReference>
<keyword evidence="3" id="KW-0547">Nucleotide-binding</keyword>
<dbReference type="EMBL" id="WUUQ01000002">
    <property type="protein sequence ID" value="MXQ73638.1"/>
    <property type="molecule type" value="Genomic_DNA"/>
</dbReference>
<sequence length="309" mass="34617">MTAVLNILNLHKNYGNQEVLKGIDVTLEAGKMLALLGPNGAGKSTTIDVISTLSSFSSGTVQVCGFERPFQDGEIRVRLGIVFQNSVLDERLSIKENLSIRSSLYTSVKRKSKIQEFVRLCGLQEQLNQPVGTLSGGERRKADIARALLASPQLLILDEPTTGLDPQARRQIWQLIKELRDKQNLSILLTTHYIEEAEHADDLAIISQGKIRMHTTPEHLKAISKRNRLLLYPHDTSSLCRKLNIQRISYTMGKEQLIVPLQNSFQALTIIQAVRPYLINFEVREGTLEEAYLDVLGGEEYAVSHTDQT</sequence>
<comment type="similarity">
    <text evidence="1">Belongs to the ABC transporter superfamily.</text>
</comment>
<dbReference type="SUPFAM" id="SSF52540">
    <property type="entry name" value="P-loop containing nucleoside triphosphate hydrolases"/>
    <property type="match status" value="1"/>
</dbReference>
<protein>
    <submittedName>
        <fullName evidence="6">ATP-binding cassette domain-containing protein</fullName>
    </submittedName>
</protein>
<dbReference type="PANTHER" id="PTHR42711">
    <property type="entry name" value="ABC TRANSPORTER ATP-BINDING PROTEIN"/>
    <property type="match status" value="1"/>
</dbReference>
<dbReference type="Gene3D" id="3.40.50.300">
    <property type="entry name" value="P-loop containing nucleotide triphosphate hydrolases"/>
    <property type="match status" value="1"/>
</dbReference>
<dbReference type="InterPro" id="IPR003439">
    <property type="entry name" value="ABC_transporter-like_ATP-bd"/>
</dbReference>
<feature type="domain" description="ABC transporter" evidence="5">
    <location>
        <begin position="5"/>
        <end position="233"/>
    </location>
</feature>
<dbReference type="InterPro" id="IPR003593">
    <property type="entry name" value="AAA+_ATPase"/>
</dbReference>
<keyword evidence="7" id="KW-1185">Reference proteome</keyword>
<evidence type="ECO:0000256" key="2">
    <source>
        <dbReference type="ARBA" id="ARBA00022448"/>
    </source>
</evidence>
<dbReference type="InterPro" id="IPR050763">
    <property type="entry name" value="ABC_transporter_ATP-binding"/>
</dbReference>
<reference evidence="6 7" key="1">
    <citation type="submission" date="2019-12" db="EMBL/GenBank/DDBJ databases">
        <authorList>
            <person name="Yang R."/>
        </authorList>
    </citation>
    <scope>NUCLEOTIDE SEQUENCE [LARGE SCALE GENOMIC DNA]</scope>
    <source>
        <strain evidence="6 7">DONG20-135</strain>
    </source>
</reference>
<dbReference type="InterPro" id="IPR027417">
    <property type="entry name" value="P-loop_NTPase"/>
</dbReference>
<organism evidence="6 7">
    <name type="scientific">Copranaerobaculum intestinale</name>
    <dbReference type="NCBI Taxonomy" id="2692629"/>
    <lineage>
        <taxon>Bacteria</taxon>
        <taxon>Bacillati</taxon>
        <taxon>Bacillota</taxon>
        <taxon>Erysipelotrichia</taxon>
        <taxon>Erysipelotrichales</taxon>
        <taxon>Erysipelotrichaceae</taxon>
        <taxon>Copranaerobaculum</taxon>
    </lineage>
</organism>
<dbReference type="PANTHER" id="PTHR42711:SF5">
    <property type="entry name" value="ABC TRANSPORTER ATP-BINDING PROTEIN NATA"/>
    <property type="match status" value="1"/>
</dbReference>
<gene>
    <name evidence="6" type="ORF">GSF08_06780</name>
</gene>
<evidence type="ECO:0000256" key="1">
    <source>
        <dbReference type="ARBA" id="ARBA00005417"/>
    </source>
</evidence>
<dbReference type="PROSITE" id="PS00211">
    <property type="entry name" value="ABC_TRANSPORTER_1"/>
    <property type="match status" value="1"/>
</dbReference>
<dbReference type="PROSITE" id="PS50893">
    <property type="entry name" value="ABC_TRANSPORTER_2"/>
    <property type="match status" value="1"/>
</dbReference>
<evidence type="ECO:0000313" key="7">
    <source>
        <dbReference type="Proteomes" id="UP000434036"/>
    </source>
</evidence>
<accession>A0A6N8U608</accession>
<dbReference type="GO" id="GO:0005524">
    <property type="term" value="F:ATP binding"/>
    <property type="evidence" value="ECO:0007669"/>
    <property type="project" value="UniProtKB-KW"/>
</dbReference>
<dbReference type="Proteomes" id="UP000434036">
    <property type="component" value="Unassembled WGS sequence"/>
</dbReference>
<name>A0A6N8U608_9FIRM</name>
<dbReference type="Pfam" id="PF00005">
    <property type="entry name" value="ABC_tran"/>
    <property type="match status" value="1"/>
</dbReference>
<dbReference type="AlphaFoldDB" id="A0A6N8U608"/>
<keyword evidence="4 6" id="KW-0067">ATP-binding</keyword>
<dbReference type="InterPro" id="IPR017871">
    <property type="entry name" value="ABC_transporter-like_CS"/>
</dbReference>
<dbReference type="GO" id="GO:0016887">
    <property type="term" value="F:ATP hydrolysis activity"/>
    <property type="evidence" value="ECO:0007669"/>
    <property type="project" value="InterPro"/>
</dbReference>
<evidence type="ECO:0000256" key="4">
    <source>
        <dbReference type="ARBA" id="ARBA00022840"/>
    </source>
</evidence>
<comment type="caution">
    <text evidence="6">The sequence shown here is derived from an EMBL/GenBank/DDBJ whole genome shotgun (WGS) entry which is preliminary data.</text>
</comment>
<evidence type="ECO:0000313" key="6">
    <source>
        <dbReference type="EMBL" id="MXQ73638.1"/>
    </source>
</evidence>
<dbReference type="RefSeq" id="WP_160625075.1">
    <property type="nucleotide sequence ID" value="NZ_WUUQ01000002.1"/>
</dbReference>
<proteinExistence type="inferred from homology"/>
<evidence type="ECO:0000256" key="3">
    <source>
        <dbReference type="ARBA" id="ARBA00022741"/>
    </source>
</evidence>
<keyword evidence="2" id="KW-0813">Transport</keyword>
<reference evidence="6 7" key="2">
    <citation type="submission" date="2020-01" db="EMBL/GenBank/DDBJ databases">
        <title>Clostridiaceae sp. nov. isolated from the gut of human by culturomics.</title>
        <authorList>
            <person name="Chang Y."/>
        </authorList>
    </citation>
    <scope>NUCLEOTIDE SEQUENCE [LARGE SCALE GENOMIC DNA]</scope>
    <source>
        <strain evidence="6 7">DONG20-135</strain>
    </source>
</reference>
<evidence type="ECO:0000259" key="5">
    <source>
        <dbReference type="PROSITE" id="PS50893"/>
    </source>
</evidence>